<gene>
    <name evidence="3" type="ORF">WKW80_07875</name>
</gene>
<name>A0ABU8VVW8_9BURK</name>
<dbReference type="Gene3D" id="1.20.120.1490">
    <property type="match status" value="1"/>
</dbReference>
<feature type="compositionally biased region" description="Basic and acidic residues" evidence="1">
    <location>
        <begin position="97"/>
        <end position="107"/>
    </location>
</feature>
<feature type="compositionally biased region" description="Low complexity" evidence="1">
    <location>
        <begin position="24"/>
        <end position="39"/>
    </location>
</feature>
<evidence type="ECO:0000256" key="1">
    <source>
        <dbReference type="SAM" id="MobiDB-lite"/>
    </source>
</evidence>
<dbReference type="Proteomes" id="UP001363010">
    <property type="component" value="Unassembled WGS sequence"/>
</dbReference>
<dbReference type="EMBL" id="JBBKZV010000003">
    <property type="protein sequence ID" value="MEJ8821954.1"/>
    <property type="molecule type" value="Genomic_DNA"/>
</dbReference>
<feature type="signal peptide" evidence="2">
    <location>
        <begin position="1"/>
        <end position="23"/>
    </location>
</feature>
<keyword evidence="2" id="KW-0732">Signal</keyword>
<organism evidence="3 4">
    <name type="scientific">Variovorax humicola</name>
    <dbReference type="NCBI Taxonomy" id="1769758"/>
    <lineage>
        <taxon>Bacteria</taxon>
        <taxon>Pseudomonadati</taxon>
        <taxon>Pseudomonadota</taxon>
        <taxon>Betaproteobacteria</taxon>
        <taxon>Burkholderiales</taxon>
        <taxon>Comamonadaceae</taxon>
        <taxon>Variovorax</taxon>
    </lineage>
</organism>
<feature type="region of interest" description="Disordered" evidence="1">
    <location>
        <begin position="157"/>
        <end position="177"/>
    </location>
</feature>
<protein>
    <submittedName>
        <fullName evidence="3">Spy/CpxP family protein refolding chaperone</fullName>
    </submittedName>
</protein>
<reference evidence="3 4" key="1">
    <citation type="submission" date="2024-03" db="EMBL/GenBank/DDBJ databases">
        <title>Novel species of the genus Variovorax.</title>
        <authorList>
            <person name="Liu Q."/>
            <person name="Xin Y.-H."/>
        </authorList>
    </citation>
    <scope>NUCLEOTIDE SEQUENCE [LARGE SCALE GENOMIC DNA]</scope>
    <source>
        <strain evidence="3 4">KACC 18501</strain>
    </source>
</reference>
<feature type="chain" id="PRO_5045926123" evidence="2">
    <location>
        <begin position="24"/>
        <end position="177"/>
    </location>
</feature>
<comment type="caution">
    <text evidence="3">The sequence shown here is derived from an EMBL/GenBank/DDBJ whole genome shotgun (WGS) entry which is preliminary data.</text>
</comment>
<feature type="region of interest" description="Disordered" evidence="1">
    <location>
        <begin position="24"/>
        <end position="46"/>
    </location>
</feature>
<dbReference type="InterPro" id="IPR012899">
    <property type="entry name" value="LTXXQ"/>
</dbReference>
<keyword evidence="4" id="KW-1185">Reference proteome</keyword>
<evidence type="ECO:0000313" key="3">
    <source>
        <dbReference type="EMBL" id="MEJ8821954.1"/>
    </source>
</evidence>
<accession>A0ABU8VVW8</accession>
<sequence>MISITQRLVSAGLLATAAFAASAQAPTAPTAPGAPAAPAAEHRMDREQRDGKFFERMQARHAEHLAALKAKLKLSAAQESAWSTYTAATAPPARPPQRRDRAEFEKLTTPERIDRMQARQAERQAMFAKRADATKTFYAALNPEQQKTFDAETVAMMRHGARGGPDHQGHRPPPTKG</sequence>
<dbReference type="RefSeq" id="WP_340363000.1">
    <property type="nucleotide sequence ID" value="NZ_JBBKZV010000003.1"/>
</dbReference>
<dbReference type="Pfam" id="PF07813">
    <property type="entry name" value="LTXXQ"/>
    <property type="match status" value="1"/>
</dbReference>
<proteinExistence type="predicted"/>
<evidence type="ECO:0000313" key="4">
    <source>
        <dbReference type="Proteomes" id="UP001363010"/>
    </source>
</evidence>
<evidence type="ECO:0000256" key="2">
    <source>
        <dbReference type="SAM" id="SignalP"/>
    </source>
</evidence>
<feature type="region of interest" description="Disordered" evidence="1">
    <location>
        <begin position="84"/>
        <end position="107"/>
    </location>
</feature>